<dbReference type="Proteomes" id="UP000269265">
    <property type="component" value="Unassembled WGS sequence"/>
</dbReference>
<evidence type="ECO:0000256" key="4">
    <source>
        <dbReference type="ARBA" id="ARBA00023136"/>
    </source>
</evidence>
<evidence type="ECO:0000256" key="3">
    <source>
        <dbReference type="ARBA" id="ARBA00022989"/>
    </source>
</evidence>
<sequence length="139" mass="15466">MTPALLQPMAVLALWTLSVLLLVPIARFKAGARGEVDFDDFKHGESARVPVHTRVPNRVFMNLLEVPVLFYVACLVAVILQHVTPTQIALAWAYVALRVLHSLIYLGFNKVPLRLTVFAVSNVVVAVMWVLLLAPLWRG</sequence>
<name>A0A3R8S735_9BURK</name>
<feature type="transmembrane region" description="Helical" evidence="5">
    <location>
        <begin position="115"/>
        <end position="137"/>
    </location>
</feature>
<evidence type="ECO:0000256" key="2">
    <source>
        <dbReference type="ARBA" id="ARBA00022692"/>
    </source>
</evidence>
<feature type="transmembrane region" description="Helical" evidence="5">
    <location>
        <begin position="89"/>
        <end position="108"/>
    </location>
</feature>
<keyword evidence="7" id="KW-1185">Reference proteome</keyword>
<dbReference type="SUPFAM" id="SSF161084">
    <property type="entry name" value="MAPEG domain-like"/>
    <property type="match status" value="1"/>
</dbReference>
<dbReference type="InterPro" id="IPR001129">
    <property type="entry name" value="Membr-assoc_MAPEG"/>
</dbReference>
<evidence type="ECO:0000256" key="5">
    <source>
        <dbReference type="SAM" id="Phobius"/>
    </source>
</evidence>
<dbReference type="RefSeq" id="WP_125244625.1">
    <property type="nucleotide sequence ID" value="NZ_RSED01000016.1"/>
</dbReference>
<dbReference type="InterPro" id="IPR023352">
    <property type="entry name" value="MAPEG-like_dom_sf"/>
</dbReference>
<evidence type="ECO:0000256" key="1">
    <source>
        <dbReference type="ARBA" id="ARBA00004370"/>
    </source>
</evidence>
<dbReference type="Gene3D" id="1.20.120.550">
    <property type="entry name" value="Membrane associated eicosanoid/glutathione metabolism-like domain"/>
    <property type="match status" value="1"/>
</dbReference>
<evidence type="ECO:0000313" key="6">
    <source>
        <dbReference type="EMBL" id="RRS02989.1"/>
    </source>
</evidence>
<comment type="caution">
    <text evidence="6">The sequence shown here is derived from an EMBL/GenBank/DDBJ whole genome shotgun (WGS) entry which is preliminary data.</text>
</comment>
<dbReference type="OrthoDB" id="8593739at2"/>
<dbReference type="Pfam" id="PF01124">
    <property type="entry name" value="MAPEG"/>
    <property type="match status" value="1"/>
</dbReference>
<keyword evidence="4 5" id="KW-0472">Membrane</keyword>
<gene>
    <name evidence="6" type="ORF">EIP75_17770</name>
</gene>
<feature type="transmembrane region" description="Helical" evidence="5">
    <location>
        <begin position="6"/>
        <end position="26"/>
    </location>
</feature>
<dbReference type="AlphaFoldDB" id="A0A3R8S735"/>
<accession>A0A3R8S735</accession>
<evidence type="ECO:0000313" key="7">
    <source>
        <dbReference type="Proteomes" id="UP000269265"/>
    </source>
</evidence>
<protein>
    <submittedName>
        <fullName evidence="6">MAPEG family protein</fullName>
    </submittedName>
</protein>
<comment type="subcellular location">
    <subcellularLocation>
        <location evidence="1">Membrane</location>
    </subcellularLocation>
</comment>
<dbReference type="EMBL" id="RSED01000016">
    <property type="protein sequence ID" value="RRS02989.1"/>
    <property type="molecule type" value="Genomic_DNA"/>
</dbReference>
<dbReference type="GO" id="GO:0016020">
    <property type="term" value="C:membrane"/>
    <property type="evidence" value="ECO:0007669"/>
    <property type="project" value="UniProtKB-SubCell"/>
</dbReference>
<keyword evidence="3 5" id="KW-1133">Transmembrane helix</keyword>
<proteinExistence type="predicted"/>
<organism evidence="6 7">
    <name type="scientific">Aquabacterium soli</name>
    <dbReference type="NCBI Taxonomy" id="2493092"/>
    <lineage>
        <taxon>Bacteria</taxon>
        <taxon>Pseudomonadati</taxon>
        <taxon>Pseudomonadota</taxon>
        <taxon>Betaproteobacteria</taxon>
        <taxon>Burkholderiales</taxon>
        <taxon>Aquabacterium</taxon>
    </lineage>
</organism>
<feature type="transmembrane region" description="Helical" evidence="5">
    <location>
        <begin position="63"/>
        <end position="83"/>
    </location>
</feature>
<reference evidence="6 7" key="1">
    <citation type="submission" date="2018-12" db="EMBL/GenBank/DDBJ databases">
        <title>The whole draft genome of Aquabacterium sp. SJQ9.</title>
        <authorList>
            <person name="Sun L."/>
            <person name="Gao X."/>
            <person name="Chen W."/>
            <person name="Huang K."/>
        </authorList>
    </citation>
    <scope>NUCLEOTIDE SEQUENCE [LARGE SCALE GENOMIC DNA]</scope>
    <source>
        <strain evidence="6 7">SJQ9</strain>
    </source>
</reference>
<keyword evidence="2 5" id="KW-0812">Transmembrane</keyword>